<dbReference type="Gene3D" id="3.80.10.10">
    <property type="entry name" value="Ribonuclease Inhibitor"/>
    <property type="match status" value="1"/>
</dbReference>
<evidence type="ECO:0000313" key="3">
    <source>
        <dbReference type="Proteomes" id="UP000422736"/>
    </source>
</evidence>
<protein>
    <recommendedName>
        <fullName evidence="1">F-box domain-containing protein</fullName>
    </recommendedName>
</protein>
<evidence type="ECO:0000313" key="2">
    <source>
        <dbReference type="EMBL" id="QGN14284.1"/>
    </source>
</evidence>
<dbReference type="SUPFAM" id="SSF81383">
    <property type="entry name" value="F-box domain"/>
    <property type="match status" value="1"/>
</dbReference>
<dbReference type="SMART" id="SM00256">
    <property type="entry name" value="FBOX"/>
    <property type="match status" value="1"/>
</dbReference>
<dbReference type="InterPro" id="IPR001810">
    <property type="entry name" value="F-box_dom"/>
</dbReference>
<proteinExistence type="predicted"/>
<sequence>MSERRDESFNGMLFETVPYGELSRRDIMARYFNLSAPIGHSGVPFPQQVYQTERASDIGKESVFKRSSGGEEILGEKILNLPIEIKVEITKNLSQYDLVNLASVSKSFYDAAMFSLYENVVVDASYSILNDSLRTDKNLRCTYIKTRYNLKKFMKSLCADELETAFPLGILVKSLKIINLPDGVSNSEIVNFVHKSIQSLSRLSCLYWESGSRKLPLDTLKYLPNKKELTSLGINLDLSKCGDSKIEFPQLERLSVVPFNNSETLCKFMNQISIDKIADRIRVLQLGRQLASMKQINKSNLNLGQSLIVTKYMIDNNLPRPDAVGTDYTATMNGIDFEFWDFLNPIVQDEKLNGSRRRRFKQLEILDIDSVNILANDSEKVISAINLSKLHTLSLNNVNEIQWLPEVDFQLTDFTSAATENFRKGLLISIAPHLKHLKQLRLDYQEAYRDSIPQFLGLLAKNNVLLDEIDLTITWDDSKLATVMSWEKLMENYATAICKHSSTLKKLSIVTKESLRYCDVPKQIPVDSVLKLTQCTKLKSLRINGDSLQPYGIHLLHKFPRLRFLSLCGESSGGPRHMGLQMAHDGIMDDWYRVMHVALTLAQANKNLQFVKIDRCLFECGKSGNAIPRPDVLNDWFTKQTRVTISEDQF</sequence>
<organism evidence="2 3">
    <name type="scientific">Kluyveromyces marxianus</name>
    <name type="common">Yeast</name>
    <name type="synonym">Candida kefyr</name>
    <dbReference type="NCBI Taxonomy" id="4911"/>
    <lineage>
        <taxon>Eukaryota</taxon>
        <taxon>Fungi</taxon>
        <taxon>Dikarya</taxon>
        <taxon>Ascomycota</taxon>
        <taxon>Saccharomycotina</taxon>
        <taxon>Saccharomycetes</taxon>
        <taxon>Saccharomycetales</taxon>
        <taxon>Saccharomycetaceae</taxon>
        <taxon>Kluyveromyces</taxon>
    </lineage>
</organism>
<reference evidence="2 3" key="2">
    <citation type="submission" date="2019-11" db="EMBL/GenBank/DDBJ databases">
        <authorList>
            <person name="Lu H."/>
        </authorList>
    </citation>
    <scope>NUCLEOTIDE SEQUENCE [LARGE SCALE GENOMIC DNA]</scope>
    <source>
        <strain evidence="2 3">FIM1</strain>
    </source>
</reference>
<accession>A0ABX6EPU1</accession>
<gene>
    <name evidence="2" type="ORF">FIM1_941</name>
</gene>
<dbReference type="SUPFAM" id="SSF52047">
    <property type="entry name" value="RNI-like"/>
    <property type="match status" value="1"/>
</dbReference>
<dbReference type="Pfam" id="PF12937">
    <property type="entry name" value="F-box-like"/>
    <property type="match status" value="1"/>
</dbReference>
<dbReference type="Proteomes" id="UP000422736">
    <property type="component" value="Chromosome 2"/>
</dbReference>
<feature type="domain" description="F-box" evidence="1">
    <location>
        <begin position="75"/>
        <end position="129"/>
    </location>
</feature>
<dbReference type="EMBL" id="CP015055">
    <property type="protein sequence ID" value="QGN14284.1"/>
    <property type="molecule type" value="Genomic_DNA"/>
</dbReference>
<evidence type="ECO:0000259" key="1">
    <source>
        <dbReference type="PROSITE" id="PS50181"/>
    </source>
</evidence>
<keyword evidence="3" id="KW-1185">Reference proteome</keyword>
<dbReference type="InterPro" id="IPR032675">
    <property type="entry name" value="LRR_dom_sf"/>
</dbReference>
<name>A0ABX6EPU1_KLUMA</name>
<reference evidence="2 3" key="1">
    <citation type="submission" date="2016-03" db="EMBL/GenBank/DDBJ databases">
        <title>How can Kluyveromyces marxianus grow so fast - potential evolutionary course in Saccharomyces Complex revealed by comparative genomics.</title>
        <authorList>
            <person name="Mo W."/>
            <person name="Lu W."/>
            <person name="Yang X."/>
            <person name="Qi J."/>
            <person name="Lv H."/>
        </authorList>
    </citation>
    <scope>NUCLEOTIDE SEQUENCE [LARGE SCALE GENOMIC DNA]</scope>
    <source>
        <strain evidence="2 3">FIM1</strain>
    </source>
</reference>
<dbReference type="InterPro" id="IPR036047">
    <property type="entry name" value="F-box-like_dom_sf"/>
</dbReference>
<dbReference type="PROSITE" id="PS50181">
    <property type="entry name" value="FBOX"/>
    <property type="match status" value="1"/>
</dbReference>